<sequence length="103" mass="11231">MTDRFYADPDGLARGGANLEQWSMLAKEIAAQMRNVTTAYRHAGGTGEMGEQFNTNYKPGETKAIEFLSMLEEAVGGHGERTLKTARSFSDTNDEADAAAPRE</sequence>
<evidence type="ECO:0008006" key="4">
    <source>
        <dbReference type="Google" id="ProtNLM"/>
    </source>
</evidence>
<evidence type="ECO:0000313" key="3">
    <source>
        <dbReference type="Proteomes" id="UP001210380"/>
    </source>
</evidence>
<feature type="region of interest" description="Disordered" evidence="1">
    <location>
        <begin position="78"/>
        <end position="103"/>
    </location>
</feature>
<gene>
    <name evidence="2" type="ORF">OU415_21955</name>
</gene>
<evidence type="ECO:0000313" key="2">
    <source>
        <dbReference type="EMBL" id="MDA3628114.1"/>
    </source>
</evidence>
<name>A0ABT4V2C6_9PSEU</name>
<evidence type="ECO:0000256" key="1">
    <source>
        <dbReference type="SAM" id="MobiDB-lite"/>
    </source>
</evidence>
<comment type="caution">
    <text evidence="2">The sequence shown here is derived from an EMBL/GenBank/DDBJ whole genome shotgun (WGS) entry which is preliminary data.</text>
</comment>
<reference evidence="2 3" key="1">
    <citation type="submission" date="2022-11" db="EMBL/GenBank/DDBJ databases">
        <title>Draft genome sequence of Saccharopolyspora sp. WRP15-2 isolated from rhizosphere soils of wild rice in Thailand.</title>
        <authorList>
            <person name="Duangmal K."/>
            <person name="Kammanee S."/>
            <person name="Muangham S."/>
        </authorList>
    </citation>
    <scope>NUCLEOTIDE SEQUENCE [LARGE SCALE GENOMIC DNA]</scope>
    <source>
        <strain evidence="2 3">WRP15-2</strain>
    </source>
</reference>
<proteinExistence type="predicted"/>
<keyword evidence="3" id="KW-1185">Reference proteome</keyword>
<dbReference type="EMBL" id="JAQGLA010000039">
    <property type="protein sequence ID" value="MDA3628114.1"/>
    <property type="molecule type" value="Genomic_DNA"/>
</dbReference>
<organism evidence="2 3">
    <name type="scientific">Saccharopolyspora oryzae</name>
    <dbReference type="NCBI Taxonomy" id="2997343"/>
    <lineage>
        <taxon>Bacteria</taxon>
        <taxon>Bacillati</taxon>
        <taxon>Actinomycetota</taxon>
        <taxon>Actinomycetes</taxon>
        <taxon>Pseudonocardiales</taxon>
        <taxon>Pseudonocardiaceae</taxon>
        <taxon>Saccharopolyspora</taxon>
    </lineage>
</organism>
<dbReference type="Proteomes" id="UP001210380">
    <property type="component" value="Unassembled WGS sequence"/>
</dbReference>
<protein>
    <recommendedName>
        <fullName evidence="4">WXG100 family type VII secretion target</fullName>
    </recommendedName>
</protein>
<dbReference type="RefSeq" id="WP_270950846.1">
    <property type="nucleotide sequence ID" value="NZ_JAQGLA010000039.1"/>
</dbReference>
<accession>A0ABT4V2C6</accession>